<accession>A0ABP7PNX6</accession>
<dbReference type="CDD" id="cd02142">
    <property type="entry name" value="McbC_SagB-like_oxidoreductase"/>
    <property type="match status" value="1"/>
</dbReference>
<dbReference type="SUPFAM" id="SSF55469">
    <property type="entry name" value="FMN-dependent nitroreductase-like"/>
    <property type="match status" value="1"/>
</dbReference>
<comment type="caution">
    <text evidence="3">The sequence shown here is derived from an EMBL/GenBank/DDBJ whole genome shotgun (WGS) entry which is preliminary data.</text>
</comment>
<name>A0ABP7PNX6_9ACTN</name>
<gene>
    <name evidence="3" type="ORF">GCM10022231_32370</name>
</gene>
<reference evidence="4" key="1">
    <citation type="journal article" date="2019" name="Int. J. Syst. Evol. Microbiol.">
        <title>The Global Catalogue of Microorganisms (GCM) 10K type strain sequencing project: providing services to taxonomists for standard genome sequencing and annotation.</title>
        <authorList>
            <consortium name="The Broad Institute Genomics Platform"/>
            <consortium name="The Broad Institute Genome Sequencing Center for Infectious Disease"/>
            <person name="Wu L."/>
            <person name="Ma J."/>
        </authorList>
    </citation>
    <scope>NUCLEOTIDE SEQUENCE [LARGE SCALE GENOMIC DNA]</scope>
    <source>
        <strain evidence="4">JCM 16923</strain>
    </source>
</reference>
<protein>
    <submittedName>
        <fullName evidence="3">SagB family peptide dehydrogenase</fullName>
    </submittedName>
</protein>
<keyword evidence="4" id="KW-1185">Reference proteome</keyword>
<feature type="domain" description="Cyanobactin oxidase ThcOx second" evidence="2">
    <location>
        <begin position="115"/>
        <end position="212"/>
    </location>
</feature>
<dbReference type="InterPro" id="IPR052544">
    <property type="entry name" value="Bacteriocin_Proc_Enz"/>
</dbReference>
<proteinExistence type="predicted"/>
<dbReference type="Pfam" id="PF00881">
    <property type="entry name" value="Nitroreductase"/>
    <property type="match status" value="1"/>
</dbReference>
<evidence type="ECO:0000313" key="4">
    <source>
        <dbReference type="Proteomes" id="UP001418444"/>
    </source>
</evidence>
<dbReference type="InterPro" id="IPR000415">
    <property type="entry name" value="Nitroreductase-like"/>
</dbReference>
<evidence type="ECO:0000259" key="2">
    <source>
        <dbReference type="Pfam" id="PF22767"/>
    </source>
</evidence>
<dbReference type="Pfam" id="PF22767">
    <property type="entry name" value="ThcOx"/>
    <property type="match status" value="1"/>
</dbReference>
<evidence type="ECO:0000259" key="1">
    <source>
        <dbReference type="Pfam" id="PF00881"/>
    </source>
</evidence>
<dbReference type="EMBL" id="BAAAZW010000011">
    <property type="protein sequence ID" value="GAA3968812.1"/>
    <property type="molecule type" value="Genomic_DNA"/>
</dbReference>
<dbReference type="Proteomes" id="UP001418444">
    <property type="component" value="Unassembled WGS sequence"/>
</dbReference>
<feature type="domain" description="Nitroreductase" evidence="1">
    <location>
        <begin position="268"/>
        <end position="451"/>
    </location>
</feature>
<dbReference type="PANTHER" id="PTHR43745:SF2">
    <property type="entry name" value="NITROREDUCTASE MJ1384-RELATED"/>
    <property type="match status" value="1"/>
</dbReference>
<sequence length="465" mass="49395">MTPAVQTRTAPVAVYRWQPPASAVLGAPGTATLLPSGERLTGLSGAQGAALRALGTGPIRFDQPPPEPVAALLDRLLTAGLVTVSVGDAGRETAEYTLRPFRSAPSPRAAAESGVLSKFTVLHRVGDELIAENPRAWCDVALTGPRAIGLVTGLTGPESDAPGDDDGFAAQLWSDLRWAGHAVAPGDDEDADLATAAWRPHELWFHRRSTVGDRGSSWTAFGPTRWADGRFEPLPARPEPYPGEPVPLPVPDLEALRTGDRPLTEVVEDRVSTRTFDEAHPMTAAQLGELLFRCARTRSTRVTDAARPVPEELPSRPYPSGGSLYELEVYPVIRHVDGIAAGMYHYDTVDHVLRPVAAYDDAAVTRLIAPAALTLADGRVPQVLLVLAARTGRLMWTYEEMPYAVILKHVGVLTQTLYLTATAMGLGGVAQGYGDTAAFAAATGRDELAECNVGSFVVGSLPASP</sequence>
<evidence type="ECO:0000313" key="3">
    <source>
        <dbReference type="EMBL" id="GAA3968812.1"/>
    </source>
</evidence>
<dbReference type="InterPro" id="IPR020051">
    <property type="entry name" value="SagB-type_dehydrogenase"/>
</dbReference>
<dbReference type="InterPro" id="IPR029479">
    <property type="entry name" value="Nitroreductase"/>
</dbReference>
<dbReference type="RefSeq" id="WP_344785551.1">
    <property type="nucleotide sequence ID" value="NZ_BAAAZW010000011.1"/>
</dbReference>
<dbReference type="InterPro" id="IPR054488">
    <property type="entry name" value="ThcOx_dom2"/>
</dbReference>
<organism evidence="3 4">
    <name type="scientific">Gordonia caeni</name>
    <dbReference type="NCBI Taxonomy" id="1007097"/>
    <lineage>
        <taxon>Bacteria</taxon>
        <taxon>Bacillati</taxon>
        <taxon>Actinomycetota</taxon>
        <taxon>Actinomycetes</taxon>
        <taxon>Mycobacteriales</taxon>
        <taxon>Gordoniaceae</taxon>
        <taxon>Gordonia</taxon>
    </lineage>
</organism>
<dbReference type="NCBIfam" id="TIGR03605">
    <property type="entry name" value="antibiot_sagB"/>
    <property type="match status" value="1"/>
</dbReference>
<dbReference type="Gene3D" id="3.40.109.10">
    <property type="entry name" value="NADH Oxidase"/>
    <property type="match status" value="1"/>
</dbReference>
<dbReference type="PANTHER" id="PTHR43745">
    <property type="entry name" value="NITROREDUCTASE MJ1384-RELATED"/>
    <property type="match status" value="1"/>
</dbReference>